<comment type="caution">
    <text evidence="2">The sequence shown here is derived from an EMBL/GenBank/DDBJ whole genome shotgun (WGS) entry which is preliminary data.</text>
</comment>
<dbReference type="EMBL" id="JAROBZ020000001">
    <property type="protein sequence ID" value="MFB3166844.1"/>
    <property type="molecule type" value="Genomic_DNA"/>
</dbReference>
<evidence type="ECO:0000313" key="3">
    <source>
        <dbReference type="Proteomes" id="UP001241748"/>
    </source>
</evidence>
<feature type="signal peptide" evidence="1">
    <location>
        <begin position="1"/>
        <end position="18"/>
    </location>
</feature>
<gene>
    <name evidence="2" type="ORF">P5G62_006955</name>
</gene>
<name>A0ABV4YPR8_9BACI</name>
<keyword evidence="1" id="KW-0732">Signal</keyword>
<reference evidence="2 3" key="1">
    <citation type="submission" date="2024-05" db="EMBL/GenBank/DDBJ databases">
        <authorList>
            <person name="Venkateswaran K."/>
        </authorList>
    </citation>
    <scope>NUCLEOTIDE SEQUENCE [LARGE SCALE GENOMIC DNA]</scope>
    <source>
        <strain evidence="2 3">179-C4-2-HS</strain>
    </source>
</reference>
<feature type="chain" id="PRO_5045296616" evidence="1">
    <location>
        <begin position="19"/>
        <end position="140"/>
    </location>
</feature>
<accession>A0ABV4YPR8</accession>
<dbReference type="Proteomes" id="UP001241748">
    <property type="component" value="Unassembled WGS sequence"/>
</dbReference>
<dbReference type="PROSITE" id="PS51257">
    <property type="entry name" value="PROKAR_LIPOPROTEIN"/>
    <property type="match status" value="1"/>
</dbReference>
<dbReference type="RefSeq" id="WP_306075441.1">
    <property type="nucleotide sequence ID" value="NZ_JAROBZ020000001.1"/>
</dbReference>
<proteinExistence type="predicted"/>
<protein>
    <submittedName>
        <fullName evidence="2">Uncharacterized protein</fullName>
    </submittedName>
</protein>
<evidence type="ECO:0000313" key="2">
    <source>
        <dbReference type="EMBL" id="MFB3166844.1"/>
    </source>
</evidence>
<evidence type="ECO:0000256" key="1">
    <source>
        <dbReference type="SAM" id="SignalP"/>
    </source>
</evidence>
<sequence>MRKIIVMVLFLFSLLLSGCKDENKAWEPYSPENTTSLMQQYAYEGNIEQFKTLFLNGMDEERLQQIFETVKTSANMDDETSFGKVSTFTMVSLENGKIFLVELTPPIPNKKNEVLIQDVIELPKEIRDYIEEELNRKYNK</sequence>
<keyword evidence="3" id="KW-1185">Reference proteome</keyword>
<organism evidence="2 3">
    <name type="scientific">Neobacillus driksii</name>
    <dbReference type="NCBI Taxonomy" id="3035913"/>
    <lineage>
        <taxon>Bacteria</taxon>
        <taxon>Bacillati</taxon>
        <taxon>Bacillota</taxon>
        <taxon>Bacilli</taxon>
        <taxon>Bacillales</taxon>
        <taxon>Bacillaceae</taxon>
        <taxon>Neobacillus</taxon>
    </lineage>
</organism>